<dbReference type="EMBL" id="GBRH01244604">
    <property type="protein sequence ID" value="JAD53291.1"/>
    <property type="molecule type" value="Transcribed_RNA"/>
</dbReference>
<evidence type="ECO:0000313" key="1">
    <source>
        <dbReference type="EMBL" id="JAD53291.1"/>
    </source>
</evidence>
<sequence>MSMQRTLVVEIFKGIKLNTTTTTKFSNLKQVKID</sequence>
<reference evidence="1" key="1">
    <citation type="submission" date="2014-09" db="EMBL/GenBank/DDBJ databases">
        <authorList>
            <person name="Magalhaes I.L.F."/>
            <person name="Oliveira U."/>
            <person name="Santos F.R."/>
            <person name="Vidigal T.H.D.A."/>
            <person name="Brescovit A.D."/>
            <person name="Santos A.J."/>
        </authorList>
    </citation>
    <scope>NUCLEOTIDE SEQUENCE</scope>
    <source>
        <tissue evidence="1">Shoot tissue taken approximately 20 cm above the soil surface</tissue>
    </source>
</reference>
<reference evidence="1" key="2">
    <citation type="journal article" date="2015" name="Data Brief">
        <title>Shoot transcriptome of the giant reed, Arundo donax.</title>
        <authorList>
            <person name="Barrero R.A."/>
            <person name="Guerrero F.D."/>
            <person name="Moolhuijzen P."/>
            <person name="Goolsby J.A."/>
            <person name="Tidwell J."/>
            <person name="Bellgard S.E."/>
            <person name="Bellgard M.I."/>
        </authorList>
    </citation>
    <scope>NUCLEOTIDE SEQUENCE</scope>
    <source>
        <tissue evidence="1">Shoot tissue taken approximately 20 cm above the soil surface</tissue>
    </source>
</reference>
<protein>
    <submittedName>
        <fullName evidence="1">Uncharacterized protein</fullName>
    </submittedName>
</protein>
<name>A0A0A9AQ82_ARUDO</name>
<accession>A0A0A9AQ82</accession>
<dbReference type="AlphaFoldDB" id="A0A0A9AQ82"/>
<organism evidence="1">
    <name type="scientific">Arundo donax</name>
    <name type="common">Giant reed</name>
    <name type="synonym">Donax arundinaceus</name>
    <dbReference type="NCBI Taxonomy" id="35708"/>
    <lineage>
        <taxon>Eukaryota</taxon>
        <taxon>Viridiplantae</taxon>
        <taxon>Streptophyta</taxon>
        <taxon>Embryophyta</taxon>
        <taxon>Tracheophyta</taxon>
        <taxon>Spermatophyta</taxon>
        <taxon>Magnoliopsida</taxon>
        <taxon>Liliopsida</taxon>
        <taxon>Poales</taxon>
        <taxon>Poaceae</taxon>
        <taxon>PACMAD clade</taxon>
        <taxon>Arundinoideae</taxon>
        <taxon>Arundineae</taxon>
        <taxon>Arundo</taxon>
    </lineage>
</organism>
<proteinExistence type="predicted"/>